<dbReference type="InterPro" id="IPR014710">
    <property type="entry name" value="RmlC-like_jellyroll"/>
</dbReference>
<protein>
    <recommendedName>
        <fullName evidence="1">DUF985 domain-containing protein</fullName>
    </recommendedName>
</protein>
<name>Q1N1N9_9GAMM</name>
<dbReference type="InterPro" id="IPR039935">
    <property type="entry name" value="YML079W-like"/>
</dbReference>
<feature type="domain" description="DUF985" evidence="1">
    <location>
        <begin position="6"/>
        <end position="137"/>
    </location>
</feature>
<dbReference type="SUPFAM" id="SSF51182">
    <property type="entry name" value="RmlC-like cupins"/>
    <property type="match status" value="1"/>
</dbReference>
<accession>Q1N1N9</accession>
<proteinExistence type="predicted"/>
<dbReference type="AlphaFoldDB" id="Q1N1N9"/>
<keyword evidence="3" id="KW-1185">Reference proteome</keyword>
<dbReference type="PANTHER" id="PTHR33387:SF3">
    <property type="entry name" value="DUF985 DOMAIN-CONTAINING PROTEIN"/>
    <property type="match status" value="1"/>
</dbReference>
<organism evidence="2 3">
    <name type="scientific">Bermanella marisrubri</name>
    <dbReference type="NCBI Taxonomy" id="207949"/>
    <lineage>
        <taxon>Bacteria</taxon>
        <taxon>Pseudomonadati</taxon>
        <taxon>Pseudomonadota</taxon>
        <taxon>Gammaproteobacteria</taxon>
        <taxon>Oceanospirillales</taxon>
        <taxon>Oceanospirillaceae</taxon>
        <taxon>Bermanella</taxon>
    </lineage>
</organism>
<dbReference type="HOGENOM" id="CLU_088365_0_3_6"/>
<gene>
    <name evidence="2" type="ORF">RED65_04430</name>
</gene>
<dbReference type="CDD" id="cd06121">
    <property type="entry name" value="cupin_YML079wp"/>
    <property type="match status" value="1"/>
</dbReference>
<dbReference type="Proteomes" id="UP000004263">
    <property type="component" value="Unassembled WGS sequence"/>
</dbReference>
<evidence type="ECO:0000313" key="3">
    <source>
        <dbReference type="Proteomes" id="UP000004263"/>
    </source>
</evidence>
<reference evidence="2 3" key="1">
    <citation type="submission" date="2006-03" db="EMBL/GenBank/DDBJ databases">
        <authorList>
            <person name="Pinhassi J."/>
            <person name="Pedros-Alio C."/>
            <person name="Ferriera S."/>
            <person name="Johnson J."/>
            <person name="Kravitz S."/>
            <person name="Halpern A."/>
            <person name="Remington K."/>
            <person name="Beeson K."/>
            <person name="Tran B."/>
            <person name="Rogers Y.-H."/>
            <person name="Friedman R."/>
            <person name="Venter J.C."/>
        </authorList>
    </citation>
    <scope>NUCLEOTIDE SEQUENCE [LARGE SCALE GENOMIC DNA]</scope>
    <source>
        <strain evidence="2 3">RED65</strain>
    </source>
</reference>
<dbReference type="PANTHER" id="PTHR33387">
    <property type="entry name" value="RMLC-LIKE JELLY ROLL FOLD PROTEIN"/>
    <property type="match status" value="1"/>
</dbReference>
<comment type="caution">
    <text evidence="2">The sequence shown here is derived from an EMBL/GenBank/DDBJ whole genome shotgun (WGS) entry which is preliminary data.</text>
</comment>
<dbReference type="STRING" id="207949.RED65_04430"/>
<dbReference type="RefSeq" id="WP_007016338.1">
    <property type="nucleotide sequence ID" value="NZ_AAQH01000009.1"/>
</dbReference>
<dbReference type="Pfam" id="PF06172">
    <property type="entry name" value="Cupin_5"/>
    <property type="match status" value="1"/>
</dbReference>
<dbReference type="Gene3D" id="2.60.120.10">
    <property type="entry name" value="Jelly Rolls"/>
    <property type="match status" value="1"/>
</dbReference>
<evidence type="ECO:0000313" key="2">
    <source>
        <dbReference type="EMBL" id="EAT12242.1"/>
    </source>
</evidence>
<dbReference type="InterPro" id="IPR011051">
    <property type="entry name" value="RmlC_Cupin_sf"/>
</dbReference>
<sequence length="159" mass="18222">MTKAAQQWIKQLALEPHPEGGYYKRIYASDINTSNNQLVRPICTSIHYLLEAGDFSAWHRIKSDEQWFFHAGTALMIYEINSTGKLIEHRLSANHALSIVIPAHSWFCAMTENTKEAYSLVSCVVSPGFVFEEFELAKAESLSQQFPEHRALVERFCRQ</sequence>
<dbReference type="InterPro" id="IPR009327">
    <property type="entry name" value="Cupin_DUF985"/>
</dbReference>
<evidence type="ECO:0000259" key="1">
    <source>
        <dbReference type="Pfam" id="PF06172"/>
    </source>
</evidence>
<dbReference type="EMBL" id="AAQH01000009">
    <property type="protein sequence ID" value="EAT12242.1"/>
    <property type="molecule type" value="Genomic_DNA"/>
</dbReference>